<evidence type="ECO:0000313" key="4">
    <source>
        <dbReference type="Proteomes" id="UP000503840"/>
    </source>
</evidence>
<reference evidence="3 4" key="1">
    <citation type="submission" date="2020-05" db="EMBL/GenBank/DDBJ databases">
        <title>Draft genome sequence of Desulfovibrio sp. strain HN2T.</title>
        <authorList>
            <person name="Ueno A."/>
            <person name="Tamazawa S."/>
            <person name="Tamamura S."/>
            <person name="Murakami T."/>
            <person name="Kiyama T."/>
            <person name="Inomata H."/>
            <person name="Amano Y."/>
            <person name="Miyakawa K."/>
            <person name="Tamaki H."/>
            <person name="Naganuma T."/>
            <person name="Kaneko K."/>
        </authorList>
    </citation>
    <scope>NUCLEOTIDE SEQUENCE [LARGE SCALE GENOMIC DNA]</scope>
    <source>
        <strain evidence="3 4">HN2</strain>
    </source>
</reference>
<name>A0A7J0BDR4_9BACT</name>
<dbReference type="Proteomes" id="UP000503840">
    <property type="component" value="Unassembled WGS sequence"/>
</dbReference>
<feature type="domain" description="DUF3955" evidence="2">
    <location>
        <begin position="10"/>
        <end position="63"/>
    </location>
</feature>
<proteinExistence type="predicted"/>
<accession>A0A7J0BDR4</accession>
<dbReference type="InterPro" id="IPR025016">
    <property type="entry name" value="DUF3955"/>
</dbReference>
<dbReference type="AlphaFoldDB" id="A0A7J0BDR4"/>
<keyword evidence="1" id="KW-1133">Transmembrane helix</keyword>
<organism evidence="3 4">
    <name type="scientific">Desulfovibrio subterraneus</name>
    <dbReference type="NCBI Taxonomy" id="2718620"/>
    <lineage>
        <taxon>Bacteria</taxon>
        <taxon>Pseudomonadati</taxon>
        <taxon>Thermodesulfobacteriota</taxon>
        <taxon>Desulfovibrionia</taxon>
        <taxon>Desulfovibrionales</taxon>
        <taxon>Desulfovibrionaceae</taxon>
        <taxon>Desulfovibrio</taxon>
    </lineage>
</organism>
<comment type="caution">
    <text evidence="3">The sequence shown here is derived from an EMBL/GenBank/DDBJ whole genome shotgun (WGS) entry which is preliminary data.</text>
</comment>
<keyword evidence="1" id="KW-0812">Transmembrane</keyword>
<evidence type="ECO:0000313" key="3">
    <source>
        <dbReference type="EMBL" id="GFM31658.1"/>
    </source>
</evidence>
<feature type="transmembrane region" description="Helical" evidence="1">
    <location>
        <begin position="46"/>
        <end position="66"/>
    </location>
</feature>
<sequence length="84" mass="8998">MSARFPAIAFRLAALSALAGSLCLVASVLIEPRVDAQGMLHEPFFLIPLGLFLLAIGILLCLTAWLTRARVSCQDDQITKEGNG</sequence>
<evidence type="ECO:0000259" key="2">
    <source>
        <dbReference type="Pfam" id="PF13127"/>
    </source>
</evidence>
<keyword evidence="1" id="KW-0472">Membrane</keyword>
<dbReference type="RefSeq" id="WP_205245179.1">
    <property type="nucleotide sequence ID" value="NZ_BLVO01000001.1"/>
</dbReference>
<gene>
    <name evidence="3" type="ORF">DSM101010T_00230</name>
</gene>
<keyword evidence="4" id="KW-1185">Reference proteome</keyword>
<evidence type="ECO:0000256" key="1">
    <source>
        <dbReference type="SAM" id="Phobius"/>
    </source>
</evidence>
<dbReference type="EMBL" id="BLVO01000001">
    <property type="protein sequence ID" value="GFM31658.1"/>
    <property type="molecule type" value="Genomic_DNA"/>
</dbReference>
<protein>
    <recommendedName>
        <fullName evidence="2">DUF3955 domain-containing protein</fullName>
    </recommendedName>
</protein>
<dbReference type="Pfam" id="PF13127">
    <property type="entry name" value="DUF3955"/>
    <property type="match status" value="1"/>
</dbReference>